<accession>A0AAN9GHX2</accession>
<evidence type="ECO:0000256" key="1">
    <source>
        <dbReference type="SAM" id="SignalP"/>
    </source>
</evidence>
<name>A0AAN9GHX2_9CAEN</name>
<dbReference type="AlphaFoldDB" id="A0AAN9GHX2"/>
<sequence length="82" mass="8880">MSMLKLSACLSLLVICAALHLEKKQIGEGGHGISIQDCHLMGSLERCNACCDSLISADHPAMLRTCRVNSCKSFFEQLNLLG</sequence>
<proteinExistence type="predicted"/>
<feature type="signal peptide" evidence="1">
    <location>
        <begin position="1"/>
        <end position="18"/>
    </location>
</feature>
<reference evidence="2 3" key="1">
    <citation type="submission" date="2024-02" db="EMBL/GenBank/DDBJ databases">
        <title>Chromosome-scale genome assembly of the rough periwinkle Littorina saxatilis.</title>
        <authorList>
            <person name="De Jode A."/>
            <person name="Faria R."/>
            <person name="Formenti G."/>
            <person name="Sims Y."/>
            <person name="Smith T.P."/>
            <person name="Tracey A."/>
            <person name="Wood J.M.D."/>
            <person name="Zagrodzka Z.B."/>
            <person name="Johannesson K."/>
            <person name="Butlin R.K."/>
            <person name="Leder E.H."/>
        </authorList>
    </citation>
    <scope>NUCLEOTIDE SEQUENCE [LARGE SCALE GENOMIC DNA]</scope>
    <source>
        <strain evidence="2">Snail1</strain>
        <tissue evidence="2">Muscle</tissue>
    </source>
</reference>
<evidence type="ECO:0000313" key="3">
    <source>
        <dbReference type="Proteomes" id="UP001374579"/>
    </source>
</evidence>
<evidence type="ECO:0000313" key="2">
    <source>
        <dbReference type="EMBL" id="KAK7108514.1"/>
    </source>
</evidence>
<organism evidence="2 3">
    <name type="scientific">Littorina saxatilis</name>
    <dbReference type="NCBI Taxonomy" id="31220"/>
    <lineage>
        <taxon>Eukaryota</taxon>
        <taxon>Metazoa</taxon>
        <taxon>Spiralia</taxon>
        <taxon>Lophotrochozoa</taxon>
        <taxon>Mollusca</taxon>
        <taxon>Gastropoda</taxon>
        <taxon>Caenogastropoda</taxon>
        <taxon>Littorinimorpha</taxon>
        <taxon>Littorinoidea</taxon>
        <taxon>Littorinidae</taxon>
        <taxon>Littorina</taxon>
    </lineage>
</organism>
<dbReference type="Proteomes" id="UP001374579">
    <property type="component" value="Unassembled WGS sequence"/>
</dbReference>
<keyword evidence="1" id="KW-0732">Signal</keyword>
<comment type="caution">
    <text evidence="2">The sequence shown here is derived from an EMBL/GenBank/DDBJ whole genome shotgun (WGS) entry which is preliminary data.</text>
</comment>
<gene>
    <name evidence="2" type="ORF">V1264_016249</name>
</gene>
<keyword evidence="3" id="KW-1185">Reference proteome</keyword>
<dbReference type="EMBL" id="JBAMIC010000004">
    <property type="protein sequence ID" value="KAK7108514.1"/>
    <property type="molecule type" value="Genomic_DNA"/>
</dbReference>
<feature type="chain" id="PRO_5042920390" evidence="1">
    <location>
        <begin position="19"/>
        <end position="82"/>
    </location>
</feature>
<protein>
    <submittedName>
        <fullName evidence="2">Uncharacterized protein</fullName>
    </submittedName>
</protein>